<dbReference type="InterPro" id="IPR050596">
    <property type="entry name" value="AspAT/PAT-like"/>
</dbReference>
<dbReference type="GO" id="GO:0008483">
    <property type="term" value="F:transaminase activity"/>
    <property type="evidence" value="ECO:0007669"/>
    <property type="project" value="UniProtKB-KW"/>
</dbReference>
<evidence type="ECO:0000313" key="7">
    <source>
        <dbReference type="EMBL" id="QCD46793.1"/>
    </source>
</evidence>
<dbReference type="SUPFAM" id="SSF53383">
    <property type="entry name" value="PLP-dependent transferases"/>
    <property type="match status" value="1"/>
</dbReference>
<gene>
    <name evidence="7" type="primary">aspB</name>
    <name evidence="7" type="ORF">CRECT_1133</name>
</gene>
<dbReference type="InterPro" id="IPR004839">
    <property type="entry name" value="Aminotransferase_I/II_large"/>
</dbReference>
<dbReference type="EC" id="2.6.1.-" evidence="7"/>
<evidence type="ECO:0000256" key="1">
    <source>
        <dbReference type="ARBA" id="ARBA00001933"/>
    </source>
</evidence>
<dbReference type="EMBL" id="CP012543">
    <property type="protein sequence ID" value="QCD46793.1"/>
    <property type="molecule type" value="Genomic_DNA"/>
</dbReference>
<dbReference type="PANTHER" id="PTHR46383">
    <property type="entry name" value="ASPARTATE AMINOTRANSFERASE"/>
    <property type="match status" value="1"/>
</dbReference>
<keyword evidence="5" id="KW-0663">Pyridoxal phosphate</keyword>
<reference evidence="7 8" key="1">
    <citation type="submission" date="2016-07" db="EMBL/GenBank/DDBJ databases">
        <title>Comparative genomics of the Campylobacter concisus group.</title>
        <authorList>
            <person name="Miller W.G."/>
            <person name="Yee E."/>
            <person name="Chapman M.H."/>
            <person name="Huynh S."/>
            <person name="Bono J.L."/>
            <person name="On S.L.W."/>
            <person name="StLeger J."/>
            <person name="Foster G."/>
            <person name="Parker C.T."/>
        </authorList>
    </citation>
    <scope>NUCLEOTIDE SEQUENCE [LARGE SCALE GENOMIC DNA]</scope>
    <source>
        <strain evidence="7 8">ATCC 33238</strain>
    </source>
</reference>
<evidence type="ECO:0000313" key="8">
    <source>
        <dbReference type="Proteomes" id="UP000502377"/>
    </source>
</evidence>
<organism evidence="7 8">
    <name type="scientific">Campylobacter rectus</name>
    <name type="common">Wolinella recta</name>
    <dbReference type="NCBI Taxonomy" id="203"/>
    <lineage>
        <taxon>Bacteria</taxon>
        <taxon>Pseudomonadati</taxon>
        <taxon>Campylobacterota</taxon>
        <taxon>Epsilonproteobacteria</taxon>
        <taxon>Campylobacterales</taxon>
        <taxon>Campylobacteraceae</taxon>
        <taxon>Campylobacter</taxon>
    </lineage>
</organism>
<protein>
    <submittedName>
        <fullName evidence="7">Aspartate aminotransferase, aminotransferase, classes I and II</fullName>
        <ecNumber evidence="7">2.6.1.-</ecNumber>
    </submittedName>
</protein>
<evidence type="ECO:0000256" key="2">
    <source>
        <dbReference type="ARBA" id="ARBA00007441"/>
    </source>
</evidence>
<evidence type="ECO:0000256" key="5">
    <source>
        <dbReference type="ARBA" id="ARBA00022898"/>
    </source>
</evidence>
<keyword evidence="3 7" id="KW-0032">Aminotransferase</keyword>
<dbReference type="Gene3D" id="3.90.1150.10">
    <property type="entry name" value="Aspartate Aminotransferase, domain 1"/>
    <property type="match status" value="1"/>
</dbReference>
<feature type="domain" description="Aminotransferase class I/classII large" evidence="6">
    <location>
        <begin position="30"/>
        <end position="380"/>
    </location>
</feature>
<dbReference type="InterPro" id="IPR015421">
    <property type="entry name" value="PyrdxlP-dep_Trfase_major"/>
</dbReference>
<name>A0A6G5QM30_CAMRE</name>
<dbReference type="GO" id="GO:0030170">
    <property type="term" value="F:pyridoxal phosphate binding"/>
    <property type="evidence" value="ECO:0007669"/>
    <property type="project" value="InterPro"/>
</dbReference>
<dbReference type="InterPro" id="IPR015424">
    <property type="entry name" value="PyrdxlP-dep_Trfase"/>
</dbReference>
<evidence type="ECO:0000256" key="3">
    <source>
        <dbReference type="ARBA" id="ARBA00022576"/>
    </source>
</evidence>
<dbReference type="CDD" id="cd00609">
    <property type="entry name" value="AAT_like"/>
    <property type="match status" value="1"/>
</dbReference>
<dbReference type="GO" id="GO:0006520">
    <property type="term" value="P:amino acid metabolic process"/>
    <property type="evidence" value="ECO:0007669"/>
    <property type="project" value="InterPro"/>
</dbReference>
<dbReference type="Proteomes" id="UP000502377">
    <property type="component" value="Chromosome"/>
</dbReference>
<keyword evidence="4 7" id="KW-0808">Transferase</keyword>
<dbReference type="RefSeq" id="WP_002945763.1">
    <property type="nucleotide sequence ID" value="NZ_CP012543.1"/>
</dbReference>
<dbReference type="Pfam" id="PF00155">
    <property type="entry name" value="Aminotran_1_2"/>
    <property type="match status" value="1"/>
</dbReference>
<accession>A0A6G5QM30</accession>
<dbReference type="FunFam" id="3.40.640.10:FF:000033">
    <property type="entry name" value="Aspartate aminotransferase"/>
    <property type="match status" value="1"/>
</dbReference>
<evidence type="ECO:0000256" key="4">
    <source>
        <dbReference type="ARBA" id="ARBA00022679"/>
    </source>
</evidence>
<proteinExistence type="inferred from homology"/>
<dbReference type="Gene3D" id="3.40.640.10">
    <property type="entry name" value="Type I PLP-dependent aspartate aminotransferase-like (Major domain)"/>
    <property type="match status" value="1"/>
</dbReference>
<dbReference type="AlphaFoldDB" id="A0A6G5QM30"/>
<dbReference type="InterPro" id="IPR015422">
    <property type="entry name" value="PyrdxlP-dep_Trfase_small"/>
</dbReference>
<sequence length="389" mass="42515">MLSKRVQVLGESLTIEISTKAKEMKARGEDVISFGAGEPDFDTPEIIKNEVKAALDKGCGKYTAVAGTPEVREAVAAKLKRDNGLNYAPNQIITNVGAKHSLFNVFQALVDHGDEVIVPSPYWVSYPEMVKFSGGNPVFIETNEKTGFKITPEQLKAAITPRTKILVLNSPCNPTGAIYSRKELEALGEVLKDTKIIVASDEMYEKLNYEGEFVATAAVSEDMFNRTITINGLSKCGAMPGWRFGYMASPFKELNAAVNKLQSQSTSNINSLTQAGAIPALLGKADEDIAYMKGEFKKRRDLGVEMINAIPGLSVLKPDGAFYLFINCSEVEPDSMKFCKELLEKAKVAVVPGVGFGMDGYFRLSFATDLESIRKGIARIGEFVKSYKK</sequence>
<dbReference type="PANTHER" id="PTHR46383:SF1">
    <property type="entry name" value="ASPARTATE AMINOTRANSFERASE"/>
    <property type="match status" value="1"/>
</dbReference>
<dbReference type="KEGG" id="crx:CRECT_1133"/>
<comment type="similarity">
    <text evidence="2">Belongs to the class-I pyridoxal-phosphate-dependent aminotransferase family.</text>
</comment>
<comment type="cofactor">
    <cofactor evidence="1">
        <name>pyridoxal 5'-phosphate</name>
        <dbReference type="ChEBI" id="CHEBI:597326"/>
    </cofactor>
</comment>
<evidence type="ECO:0000259" key="6">
    <source>
        <dbReference type="Pfam" id="PF00155"/>
    </source>
</evidence>